<organism evidence="3 4">
    <name type="scientific">Pichia kluyveri</name>
    <name type="common">Yeast</name>
    <dbReference type="NCBI Taxonomy" id="36015"/>
    <lineage>
        <taxon>Eukaryota</taxon>
        <taxon>Fungi</taxon>
        <taxon>Dikarya</taxon>
        <taxon>Ascomycota</taxon>
        <taxon>Saccharomycotina</taxon>
        <taxon>Pichiomycetes</taxon>
        <taxon>Pichiales</taxon>
        <taxon>Pichiaceae</taxon>
        <taxon>Pichia</taxon>
    </lineage>
</organism>
<comment type="caution">
    <text evidence="3">The sequence shown here is derived from an EMBL/GenBank/DDBJ whole genome shotgun (WGS) entry which is preliminary data.</text>
</comment>
<dbReference type="InterPro" id="IPR052099">
    <property type="entry name" value="Regulatory_TF_Diverse"/>
</dbReference>
<dbReference type="Pfam" id="PF00010">
    <property type="entry name" value="HLH"/>
    <property type="match status" value="1"/>
</dbReference>
<protein>
    <submittedName>
        <fullName evidence="3">Tye7 protein</fullName>
    </submittedName>
</protein>
<proteinExistence type="predicted"/>
<dbReference type="InterPro" id="IPR011598">
    <property type="entry name" value="bHLH_dom"/>
</dbReference>
<evidence type="ECO:0000259" key="2">
    <source>
        <dbReference type="PROSITE" id="PS50888"/>
    </source>
</evidence>
<dbReference type="CDD" id="cd11395">
    <property type="entry name" value="bHLHzip_SREBP_like"/>
    <property type="match status" value="1"/>
</dbReference>
<dbReference type="Proteomes" id="UP001378960">
    <property type="component" value="Unassembled WGS sequence"/>
</dbReference>
<dbReference type="AlphaFoldDB" id="A0AAV5R949"/>
<keyword evidence="4" id="KW-1185">Reference proteome</keyword>
<dbReference type="InterPro" id="IPR036638">
    <property type="entry name" value="HLH_DNA-bd_sf"/>
</dbReference>
<feature type="domain" description="BHLH" evidence="2">
    <location>
        <begin position="258"/>
        <end position="351"/>
    </location>
</feature>
<dbReference type="SMART" id="SM00353">
    <property type="entry name" value="HLH"/>
    <property type="match status" value="1"/>
</dbReference>
<gene>
    <name evidence="3" type="ORF">DAPK24_045410</name>
</gene>
<evidence type="ECO:0000313" key="3">
    <source>
        <dbReference type="EMBL" id="GMM47943.1"/>
    </source>
</evidence>
<evidence type="ECO:0000256" key="1">
    <source>
        <dbReference type="SAM" id="MobiDB-lite"/>
    </source>
</evidence>
<dbReference type="SUPFAM" id="SSF47459">
    <property type="entry name" value="HLH, helix-loop-helix DNA-binding domain"/>
    <property type="match status" value="1"/>
</dbReference>
<dbReference type="PANTHER" id="PTHR47336:SF3">
    <property type="entry name" value="SERINE-RICH PROTEIN TYE7"/>
    <property type="match status" value="1"/>
</dbReference>
<name>A0AAV5R949_PICKL</name>
<feature type="region of interest" description="Disordered" evidence="1">
    <location>
        <begin position="306"/>
        <end position="333"/>
    </location>
</feature>
<reference evidence="3 4" key="1">
    <citation type="journal article" date="2023" name="Elife">
        <title>Identification of key yeast species and microbe-microbe interactions impacting larval growth of Drosophila in the wild.</title>
        <authorList>
            <person name="Mure A."/>
            <person name="Sugiura Y."/>
            <person name="Maeda R."/>
            <person name="Honda K."/>
            <person name="Sakurai N."/>
            <person name="Takahashi Y."/>
            <person name="Watada M."/>
            <person name="Katoh T."/>
            <person name="Gotoh A."/>
            <person name="Gotoh Y."/>
            <person name="Taniguchi I."/>
            <person name="Nakamura K."/>
            <person name="Hayashi T."/>
            <person name="Katayama T."/>
            <person name="Uemura T."/>
            <person name="Hattori Y."/>
        </authorList>
    </citation>
    <scope>NUCLEOTIDE SEQUENCE [LARGE SCALE GENOMIC DNA]</scope>
    <source>
        <strain evidence="3 4">PK-24</strain>
    </source>
</reference>
<dbReference type="PROSITE" id="PS50888">
    <property type="entry name" value="BHLH"/>
    <property type="match status" value="1"/>
</dbReference>
<dbReference type="PANTHER" id="PTHR47336">
    <property type="entry name" value="TRANSCRIPTION FACTOR HMS1-RELATED"/>
    <property type="match status" value="1"/>
</dbReference>
<dbReference type="Gene3D" id="4.10.280.10">
    <property type="entry name" value="Helix-loop-helix DNA-binding domain"/>
    <property type="match status" value="1"/>
</dbReference>
<feature type="compositionally biased region" description="Acidic residues" evidence="1">
    <location>
        <begin position="317"/>
        <end position="329"/>
    </location>
</feature>
<feature type="region of interest" description="Disordered" evidence="1">
    <location>
        <begin position="215"/>
        <end position="253"/>
    </location>
</feature>
<dbReference type="EMBL" id="BTGB01000009">
    <property type="protein sequence ID" value="GMM47943.1"/>
    <property type="molecule type" value="Genomic_DNA"/>
</dbReference>
<accession>A0AAV5R949</accession>
<sequence>MSTNMLQGFYGTLNDLQTPNWTSELDNDVVNHLHETDDSHLNNHFNNSNTFSTVPSASSSISSYDSINNYNYNHNNHNNNNNNNQLFNVELLQSNNQLEYYNNVNNTQLNYNSNNKFSNNLVNDTINSLSLSPTSSVSSPTLQSNSLIDTNNNNNTNNNEEHNYYLGSSSYQYGLQDENNTPYEQIIPHNHLLSAPELLSSNQIQEINSYTTSSSSIVNNNEKSKVKSKAKSASIPTGSSNTTTKKPRSRVKKPMTLVQRKAHNKIERKYRININSKIANLQRLVPWMSEDGVAFEIDHKKAISHENNKNKVNENGNENDDQIENENDNDNSKKLNKSKILDLVTEYILILKDECKKKDIEIEELKGQLKV</sequence>
<evidence type="ECO:0000313" key="4">
    <source>
        <dbReference type="Proteomes" id="UP001378960"/>
    </source>
</evidence>
<dbReference type="GO" id="GO:0046983">
    <property type="term" value="F:protein dimerization activity"/>
    <property type="evidence" value="ECO:0007669"/>
    <property type="project" value="InterPro"/>
</dbReference>